<proteinExistence type="predicted"/>
<name>A0A5P1KVC0_9CAUD</name>
<dbReference type="Proteomes" id="UP000326162">
    <property type="component" value="Segment"/>
</dbReference>
<gene>
    <name evidence="1" type="ORF">Pa193_016</name>
</gene>
<reference evidence="1 2" key="1">
    <citation type="submission" date="2019-04" db="EMBL/GenBank/DDBJ databases">
        <authorList>
            <person name="Morales S."/>
            <person name="Lehman S.M."/>
            <person name="Cole R.A."/>
            <person name="Branston S."/>
            <person name="Mearns G."/>
            <person name="Rankin D."/>
            <person name="Kovach Z."/>
        </authorList>
    </citation>
    <scope>NUCLEOTIDE SEQUENCE [LARGE SCALE GENOMIC DNA]</scope>
</reference>
<accession>A0A5P1KVC0</accession>
<protein>
    <submittedName>
        <fullName evidence="1">Uncharacterized protein</fullName>
    </submittedName>
</protein>
<organism evidence="1 2">
    <name type="scientific">Pseudomonas virus Pa193</name>
    <dbReference type="NCBI Taxonomy" id="2590837"/>
    <lineage>
        <taxon>Viruses</taxon>
        <taxon>Duplodnaviria</taxon>
        <taxon>Heunggongvirae</taxon>
        <taxon>Uroviricota</taxon>
        <taxon>Caudoviricetes</taxon>
        <taxon>Lindbergviridae</taxon>
        <taxon>Pbunavirus</taxon>
        <taxon>Pbunavirus Pa193</taxon>
    </lineage>
</organism>
<evidence type="ECO:0000313" key="2">
    <source>
        <dbReference type="Proteomes" id="UP000326162"/>
    </source>
</evidence>
<dbReference type="EMBL" id="MK837009">
    <property type="protein sequence ID" value="QDH45926.1"/>
    <property type="molecule type" value="Genomic_DNA"/>
</dbReference>
<evidence type="ECO:0000313" key="1">
    <source>
        <dbReference type="EMBL" id="QDH45926.1"/>
    </source>
</evidence>
<sequence length="60" mass="6263">MKTVVFSDILKKLSVGQNVYAQGGGHGVISEIREGGAFPVFVRLNSGRIAAFTAAEISPA</sequence>
<keyword evidence="2" id="KW-1185">Reference proteome</keyword>